<evidence type="ECO:0000256" key="2">
    <source>
        <dbReference type="ARBA" id="ARBA00004418"/>
    </source>
</evidence>
<dbReference type="Proteomes" id="UP000647587">
    <property type="component" value="Unassembled WGS sequence"/>
</dbReference>
<keyword evidence="5" id="KW-0812">Transmembrane</keyword>
<keyword evidence="7" id="KW-1185">Reference proteome</keyword>
<dbReference type="SUPFAM" id="SSF54523">
    <property type="entry name" value="Pili subunits"/>
    <property type="match status" value="1"/>
</dbReference>
<evidence type="ECO:0000256" key="3">
    <source>
        <dbReference type="ARBA" id="ARBA00022764"/>
    </source>
</evidence>
<dbReference type="Gene3D" id="3.30.700.10">
    <property type="entry name" value="Glycoprotein, Type 4 Pilin"/>
    <property type="match status" value="1"/>
</dbReference>
<keyword evidence="3" id="KW-0574">Periplasm</keyword>
<evidence type="ECO:0000313" key="7">
    <source>
        <dbReference type="Proteomes" id="UP000647587"/>
    </source>
</evidence>
<name>A0ABQ2EYL0_9DEIO</name>
<feature type="transmembrane region" description="Helical" evidence="5">
    <location>
        <begin position="6"/>
        <end position="26"/>
    </location>
</feature>
<evidence type="ECO:0000256" key="5">
    <source>
        <dbReference type="SAM" id="Phobius"/>
    </source>
</evidence>
<keyword evidence="4" id="KW-0998">Cell outer membrane</keyword>
<dbReference type="NCBIfam" id="TIGR02532">
    <property type="entry name" value="IV_pilin_GFxxxE"/>
    <property type="match status" value="1"/>
</dbReference>
<dbReference type="PROSITE" id="PS00409">
    <property type="entry name" value="PROKAR_NTER_METHYL"/>
    <property type="match status" value="1"/>
</dbReference>
<sequence length="245" mass="26733">MNPRGFTLLELLVVMAISGIVLTVLFDIFTSSNRSVADGTHYAQELRELQISGAIAADDVRKAQYVYPAAQTLTLESAYPATVSNPETNTNTWETKPNGSFFAQIMPVDKNDPDLPCGTMRRHPAAATPYEFVAYYLVRRAKLTSLPLTDWRNPGPDPKNDSTAFVLMRYSTCIDQLSPAPTELSGGEGRFVADYIDSAGMSVTANRVTLSLVSARVVYGRTIRIPAADASPNMVFVTAATRNSR</sequence>
<dbReference type="RefSeq" id="WP_189010085.1">
    <property type="nucleotide sequence ID" value="NZ_BMPP01000013.1"/>
</dbReference>
<dbReference type="Pfam" id="PF07963">
    <property type="entry name" value="N_methyl"/>
    <property type="match status" value="1"/>
</dbReference>
<keyword evidence="5" id="KW-1133">Transmembrane helix</keyword>
<reference evidence="7" key="1">
    <citation type="journal article" date="2019" name="Int. J. Syst. Evol. Microbiol.">
        <title>The Global Catalogue of Microorganisms (GCM) 10K type strain sequencing project: providing services to taxonomists for standard genome sequencing and annotation.</title>
        <authorList>
            <consortium name="The Broad Institute Genomics Platform"/>
            <consortium name="The Broad Institute Genome Sequencing Center for Infectious Disease"/>
            <person name="Wu L."/>
            <person name="Ma J."/>
        </authorList>
    </citation>
    <scope>NUCLEOTIDE SEQUENCE [LARGE SCALE GENOMIC DNA]</scope>
    <source>
        <strain evidence="7">JCM 30331</strain>
    </source>
</reference>
<keyword evidence="5" id="KW-0472">Membrane</keyword>
<evidence type="ECO:0000256" key="4">
    <source>
        <dbReference type="ARBA" id="ARBA00023237"/>
    </source>
</evidence>
<organism evidence="6 7">
    <name type="scientific">Deinococcus malanensis</name>
    <dbReference type="NCBI Taxonomy" id="1706855"/>
    <lineage>
        <taxon>Bacteria</taxon>
        <taxon>Thermotogati</taxon>
        <taxon>Deinococcota</taxon>
        <taxon>Deinococci</taxon>
        <taxon>Deinococcales</taxon>
        <taxon>Deinococcaceae</taxon>
        <taxon>Deinococcus</taxon>
    </lineage>
</organism>
<comment type="subcellular location">
    <subcellularLocation>
        <location evidence="1">Cell outer membrane</location>
        <topology evidence="1">Single-pass membrane protein</topology>
    </subcellularLocation>
    <subcellularLocation>
        <location evidence="2">Periplasm</location>
    </subcellularLocation>
</comment>
<evidence type="ECO:0000256" key="1">
    <source>
        <dbReference type="ARBA" id="ARBA00004203"/>
    </source>
</evidence>
<gene>
    <name evidence="6" type="ORF">GCM10008955_29050</name>
</gene>
<comment type="caution">
    <text evidence="6">The sequence shown here is derived from an EMBL/GenBank/DDBJ whole genome shotgun (WGS) entry which is preliminary data.</text>
</comment>
<protein>
    <submittedName>
        <fullName evidence="6">Prepilin-type N-terminal cleavage/methylation domain-containing protein</fullName>
    </submittedName>
</protein>
<accession>A0ABQ2EYL0</accession>
<dbReference type="InterPro" id="IPR045584">
    <property type="entry name" value="Pilin-like"/>
</dbReference>
<proteinExistence type="predicted"/>
<dbReference type="InterPro" id="IPR012902">
    <property type="entry name" value="N_methyl_site"/>
</dbReference>
<dbReference type="EMBL" id="BMPP01000013">
    <property type="protein sequence ID" value="GGK33227.1"/>
    <property type="molecule type" value="Genomic_DNA"/>
</dbReference>
<evidence type="ECO:0000313" key="6">
    <source>
        <dbReference type="EMBL" id="GGK33227.1"/>
    </source>
</evidence>